<comment type="caution">
    <text evidence="5">The sequence shown here is derived from an EMBL/GenBank/DDBJ whole genome shotgun (WGS) entry which is preliminary data.</text>
</comment>
<protein>
    <recommendedName>
        <fullName evidence="4">Methyltransferase type 11 domain-containing protein</fullName>
    </recommendedName>
</protein>
<dbReference type="AlphaFoldDB" id="A0A4Y9ZFJ4"/>
<dbReference type="SUPFAM" id="SSF53335">
    <property type="entry name" value="S-adenosyl-L-methionine-dependent methyltransferases"/>
    <property type="match status" value="1"/>
</dbReference>
<dbReference type="GO" id="GO:0032259">
    <property type="term" value="P:methylation"/>
    <property type="evidence" value="ECO:0007669"/>
    <property type="project" value="UniProtKB-KW"/>
</dbReference>
<dbReference type="Proteomes" id="UP000298327">
    <property type="component" value="Unassembled WGS sequence"/>
</dbReference>
<dbReference type="EMBL" id="SEOQ01000008">
    <property type="protein sequence ID" value="TFY72653.1"/>
    <property type="molecule type" value="Genomic_DNA"/>
</dbReference>
<accession>A0A4Y9ZFJ4</accession>
<dbReference type="PANTHER" id="PTHR44942">
    <property type="entry name" value="METHYLTRANSF_11 DOMAIN-CONTAINING PROTEIN"/>
    <property type="match status" value="1"/>
</dbReference>
<keyword evidence="3" id="KW-0808">Transferase</keyword>
<name>A0A4Y9ZFJ4_9AGAM</name>
<dbReference type="InterPro" id="IPR029063">
    <property type="entry name" value="SAM-dependent_MTases_sf"/>
</dbReference>
<organism evidence="5 6">
    <name type="scientific">Dentipellis fragilis</name>
    <dbReference type="NCBI Taxonomy" id="205917"/>
    <lineage>
        <taxon>Eukaryota</taxon>
        <taxon>Fungi</taxon>
        <taxon>Dikarya</taxon>
        <taxon>Basidiomycota</taxon>
        <taxon>Agaricomycotina</taxon>
        <taxon>Agaricomycetes</taxon>
        <taxon>Russulales</taxon>
        <taxon>Hericiaceae</taxon>
        <taxon>Dentipellis</taxon>
    </lineage>
</organism>
<dbReference type="PANTHER" id="PTHR44942:SF4">
    <property type="entry name" value="METHYLTRANSFERASE TYPE 11 DOMAIN-CONTAINING PROTEIN"/>
    <property type="match status" value="1"/>
</dbReference>
<dbReference type="Gene3D" id="3.40.50.150">
    <property type="entry name" value="Vaccinia Virus protein VP39"/>
    <property type="match status" value="1"/>
</dbReference>
<dbReference type="InterPro" id="IPR051052">
    <property type="entry name" value="Diverse_substrate_MTase"/>
</dbReference>
<feature type="domain" description="Methyltransferase type 11" evidence="4">
    <location>
        <begin position="31"/>
        <end position="127"/>
    </location>
</feature>
<dbReference type="GO" id="GO:0008757">
    <property type="term" value="F:S-adenosylmethionine-dependent methyltransferase activity"/>
    <property type="evidence" value="ECO:0007669"/>
    <property type="project" value="InterPro"/>
</dbReference>
<proteinExistence type="inferred from homology"/>
<keyword evidence="2" id="KW-0489">Methyltransferase</keyword>
<gene>
    <name evidence="5" type="ORF">EVG20_g321</name>
</gene>
<evidence type="ECO:0000313" key="5">
    <source>
        <dbReference type="EMBL" id="TFY72653.1"/>
    </source>
</evidence>
<evidence type="ECO:0000256" key="2">
    <source>
        <dbReference type="ARBA" id="ARBA00022603"/>
    </source>
</evidence>
<evidence type="ECO:0000256" key="3">
    <source>
        <dbReference type="ARBA" id="ARBA00022679"/>
    </source>
</evidence>
<dbReference type="Pfam" id="PF08241">
    <property type="entry name" value="Methyltransf_11"/>
    <property type="match status" value="1"/>
</dbReference>
<dbReference type="STRING" id="205917.A0A4Y9ZFJ4"/>
<evidence type="ECO:0000256" key="1">
    <source>
        <dbReference type="ARBA" id="ARBA00008361"/>
    </source>
</evidence>
<reference evidence="5 6" key="1">
    <citation type="submission" date="2019-02" db="EMBL/GenBank/DDBJ databases">
        <title>Genome sequencing of the rare red list fungi Dentipellis fragilis.</title>
        <authorList>
            <person name="Buettner E."/>
            <person name="Kellner H."/>
        </authorList>
    </citation>
    <scope>NUCLEOTIDE SEQUENCE [LARGE SCALE GENOMIC DNA]</scope>
    <source>
        <strain evidence="5 6">DSM 105465</strain>
    </source>
</reference>
<comment type="similarity">
    <text evidence="1">Belongs to the methyltransferase superfamily.</text>
</comment>
<dbReference type="OrthoDB" id="66144at2759"/>
<sequence>MSGVVHELARKGFGEGTNELYDRALIIPDRIGAGTGIFTRALLAHPEWSTSIQKLSALEPSAGMREVFAKSVIDERVTINEGFFDNTGVPDGQADLVVIAQAFHWCPDFDAAAVEFSRILKPDSIVALIWNLEDREAAGWVGQLRDRIEAYEQGTPQFRLGLWRKVFNENYEKLFQPPVEKVWEYHLPGTLDIVTSRAFSKSYVAVQPEDVKAEIRKDIQTIVERGDGKKWIDEGNGIFEYPYKTYVVIMNRK</sequence>
<dbReference type="InterPro" id="IPR013216">
    <property type="entry name" value="Methyltransf_11"/>
</dbReference>
<evidence type="ECO:0000313" key="6">
    <source>
        <dbReference type="Proteomes" id="UP000298327"/>
    </source>
</evidence>
<dbReference type="CDD" id="cd02440">
    <property type="entry name" value="AdoMet_MTases"/>
    <property type="match status" value="1"/>
</dbReference>
<keyword evidence="6" id="KW-1185">Reference proteome</keyword>
<evidence type="ECO:0000259" key="4">
    <source>
        <dbReference type="Pfam" id="PF08241"/>
    </source>
</evidence>